<name>A0A176ZYR8_9PEZI</name>
<dbReference type="Proteomes" id="UP000077154">
    <property type="component" value="Unassembled WGS sequence"/>
</dbReference>
<dbReference type="RefSeq" id="XP_024319478.1">
    <property type="nucleotide sequence ID" value="XM_024472937.1"/>
</dbReference>
<evidence type="ECO:0000313" key="1">
    <source>
        <dbReference type="EMBL" id="OAF54171.2"/>
    </source>
</evidence>
<dbReference type="GeneID" id="36292554"/>
<accession>A0A176ZYR8</accession>
<protein>
    <submittedName>
        <fullName evidence="1">Uncharacterized protein</fullName>
    </submittedName>
</protein>
<dbReference type="EMBL" id="KV441458">
    <property type="protein sequence ID" value="OAF54171.2"/>
    <property type="molecule type" value="Genomic_DNA"/>
</dbReference>
<proteinExistence type="predicted"/>
<sequence>MHRPTKTGISPPSKVRSTIGVRQFVPLAKLHRKRQRTFHSIARPSTYRPCKNVSPEMDQETSPLLLLTWLPVALLREEDARVPRALEGRDPVLEDCRAEQDNIPWLEGNPIAKGWQAQLPSLKLSIRARVLPRNIPKASLAFELGLA</sequence>
<dbReference type="AlphaFoldDB" id="A0A176ZYR8"/>
<organism evidence="1">
    <name type="scientific">Pseudogymnoascus destructans</name>
    <dbReference type="NCBI Taxonomy" id="655981"/>
    <lineage>
        <taxon>Eukaryota</taxon>
        <taxon>Fungi</taxon>
        <taxon>Dikarya</taxon>
        <taxon>Ascomycota</taxon>
        <taxon>Pezizomycotina</taxon>
        <taxon>Leotiomycetes</taxon>
        <taxon>Thelebolales</taxon>
        <taxon>Thelebolaceae</taxon>
        <taxon>Pseudogymnoascus</taxon>
    </lineage>
</organism>
<reference evidence="1" key="1">
    <citation type="submission" date="2016-03" db="EMBL/GenBank/DDBJ databases">
        <title>Updated assembly of Pseudogymnoascus destructans, the fungus causing white-nose syndrome of bats.</title>
        <authorList>
            <person name="Palmer J.M."/>
            <person name="Drees K.P."/>
            <person name="Foster J.T."/>
            <person name="Lindner D.L."/>
        </authorList>
    </citation>
    <scope>NUCLEOTIDE SEQUENCE [LARGE SCALE GENOMIC DNA]</scope>
    <source>
        <strain evidence="1">20631-21</strain>
    </source>
</reference>
<gene>
    <name evidence="1" type="ORF">VC83_09523</name>
</gene>